<evidence type="ECO:0000256" key="2">
    <source>
        <dbReference type="ARBA" id="ARBA00023117"/>
    </source>
</evidence>
<dbReference type="OMA" id="HYVEPLP"/>
<dbReference type="Proteomes" id="UP000243459">
    <property type="component" value="Chromosome 5"/>
</dbReference>
<dbReference type="PROSITE" id="PS50014">
    <property type="entry name" value="BROMODOMAIN_2"/>
    <property type="match status" value="1"/>
</dbReference>
<feature type="region of interest" description="Disordered" evidence="5">
    <location>
        <begin position="460"/>
        <end position="519"/>
    </location>
</feature>
<feature type="domain" description="Bromo" evidence="6">
    <location>
        <begin position="197"/>
        <end position="269"/>
    </location>
</feature>
<feature type="domain" description="NET" evidence="7">
    <location>
        <begin position="350"/>
        <end position="431"/>
    </location>
</feature>
<dbReference type="PANTHER" id="PTHR45926">
    <property type="entry name" value="OSJNBA0053K19.4 PROTEIN"/>
    <property type="match status" value="1"/>
</dbReference>
<keyword evidence="2 4" id="KW-0103">Bromodomain</keyword>
<evidence type="ECO:0008006" key="10">
    <source>
        <dbReference type="Google" id="ProtNLM"/>
    </source>
</evidence>
<dbReference type="PROSITE" id="PS51525">
    <property type="entry name" value="NET"/>
    <property type="match status" value="1"/>
</dbReference>
<dbReference type="Pfam" id="PF00439">
    <property type="entry name" value="Bromodomain"/>
    <property type="match status" value="1"/>
</dbReference>
<name>A0A5P1ETA5_ASPOF</name>
<dbReference type="InterPro" id="IPR036427">
    <property type="entry name" value="Bromodomain-like_sf"/>
</dbReference>
<dbReference type="SUPFAM" id="SSF47370">
    <property type="entry name" value="Bromodomain"/>
    <property type="match status" value="1"/>
</dbReference>
<dbReference type="Gramene" id="ONK68903">
    <property type="protein sequence ID" value="ONK68903"/>
    <property type="gene ID" value="A4U43_C05F17240"/>
</dbReference>
<dbReference type="EMBL" id="CM007385">
    <property type="protein sequence ID" value="ONK68903.1"/>
    <property type="molecule type" value="Genomic_DNA"/>
</dbReference>
<keyword evidence="3" id="KW-0804">Transcription</keyword>
<dbReference type="Gene3D" id="1.20.920.10">
    <property type="entry name" value="Bromodomain-like"/>
    <property type="match status" value="1"/>
</dbReference>
<sequence length="519" mass="58202">MDGNGMIEGFEEEEPKNDGVVEVVNEEPMVNYGHLNGNRVIEGFDNYGHLNGNGLIEGFDNYGHPNGNGVIDGFQNEQQDGEPVLKYGHLNGNGVIEGFEREQRVPKYRKLSVSVAPEINSSLIGGVFEKEKRTPKANQLYQNSDFILIGKDKFPPPEFSNSGSKKKLRTNGKINSFLERRYSHAFKKCSTLLSKLMKHKFGWVFNKPVDVKALGLHDYYSIIRHPMDLGTVKSRLNKNWYKTPAEFAEDVRLTFRNAMTYNPKGQDVHIMAQQLSQIFEEQWPAIEAEYAYVPYPPTPVPRRPMPFDGRMLERSDSTVYPVEAKTKPVNYPAPIVHHIVRPTVVRQPKPKAKDLYKREMTAEEKQKLNGHLQALPAEKLDGVVQIIRKRNSVLCPQEDEIEIDIDLLDTETLWELDRFVTNYKKSLSKHKRRAELAMLAKAKAERERGQERVMELGIVGEPIGNTTGGKGVASSLQIGGENKREDSSGSSSSSSSSSDSGSSSSDSDSDSSSESDTGH</sequence>
<evidence type="ECO:0000256" key="4">
    <source>
        <dbReference type="PROSITE-ProRule" id="PRU00035"/>
    </source>
</evidence>
<keyword evidence="9" id="KW-1185">Reference proteome</keyword>
<dbReference type="Pfam" id="PF17035">
    <property type="entry name" value="BET"/>
    <property type="match status" value="1"/>
</dbReference>
<dbReference type="InterPro" id="IPR001487">
    <property type="entry name" value="Bromodomain"/>
</dbReference>
<evidence type="ECO:0000256" key="3">
    <source>
        <dbReference type="ARBA" id="ARBA00023163"/>
    </source>
</evidence>
<evidence type="ECO:0000256" key="5">
    <source>
        <dbReference type="SAM" id="MobiDB-lite"/>
    </source>
</evidence>
<accession>A0A5P1ETA5</accession>
<dbReference type="InterPro" id="IPR027353">
    <property type="entry name" value="NET_dom"/>
</dbReference>
<dbReference type="AlphaFoldDB" id="A0A5P1ETA5"/>
<reference evidence="9" key="1">
    <citation type="journal article" date="2017" name="Nat. Commun.">
        <title>The asparagus genome sheds light on the origin and evolution of a young Y chromosome.</title>
        <authorList>
            <person name="Harkess A."/>
            <person name="Zhou J."/>
            <person name="Xu C."/>
            <person name="Bowers J.E."/>
            <person name="Van der Hulst R."/>
            <person name="Ayyampalayam S."/>
            <person name="Mercati F."/>
            <person name="Riccardi P."/>
            <person name="McKain M.R."/>
            <person name="Kakrana A."/>
            <person name="Tang H."/>
            <person name="Ray J."/>
            <person name="Groenendijk J."/>
            <person name="Arikit S."/>
            <person name="Mathioni S.M."/>
            <person name="Nakano M."/>
            <person name="Shan H."/>
            <person name="Telgmann-Rauber A."/>
            <person name="Kanno A."/>
            <person name="Yue Z."/>
            <person name="Chen H."/>
            <person name="Li W."/>
            <person name="Chen Y."/>
            <person name="Xu X."/>
            <person name="Zhang Y."/>
            <person name="Luo S."/>
            <person name="Chen H."/>
            <person name="Gao J."/>
            <person name="Mao Z."/>
            <person name="Pires J.C."/>
            <person name="Luo M."/>
            <person name="Kudrna D."/>
            <person name="Wing R.A."/>
            <person name="Meyers B.C."/>
            <person name="Yi K."/>
            <person name="Kong H."/>
            <person name="Lavrijsen P."/>
            <person name="Sunseri F."/>
            <person name="Falavigna A."/>
            <person name="Ye Y."/>
            <person name="Leebens-Mack J.H."/>
            <person name="Chen G."/>
        </authorList>
    </citation>
    <scope>NUCLEOTIDE SEQUENCE [LARGE SCALE GENOMIC DNA]</scope>
    <source>
        <strain evidence="9">cv. DH0086</strain>
    </source>
</reference>
<evidence type="ECO:0000313" key="8">
    <source>
        <dbReference type="EMBL" id="ONK68903.1"/>
    </source>
</evidence>
<organism evidence="8 9">
    <name type="scientific">Asparagus officinalis</name>
    <name type="common">Garden asparagus</name>
    <dbReference type="NCBI Taxonomy" id="4686"/>
    <lineage>
        <taxon>Eukaryota</taxon>
        <taxon>Viridiplantae</taxon>
        <taxon>Streptophyta</taxon>
        <taxon>Embryophyta</taxon>
        <taxon>Tracheophyta</taxon>
        <taxon>Spermatophyta</taxon>
        <taxon>Magnoliopsida</taxon>
        <taxon>Liliopsida</taxon>
        <taxon>Asparagales</taxon>
        <taxon>Asparagaceae</taxon>
        <taxon>Asparagoideae</taxon>
        <taxon>Asparagus</taxon>
    </lineage>
</organism>
<dbReference type="PRINTS" id="PR00503">
    <property type="entry name" value="BROMODOMAIN"/>
</dbReference>
<proteinExistence type="predicted"/>
<protein>
    <recommendedName>
        <fullName evidence="10">Bromo domain-containing protein</fullName>
    </recommendedName>
</protein>
<dbReference type="InterPro" id="IPR037377">
    <property type="entry name" value="GTE_bromo"/>
</dbReference>
<dbReference type="CDD" id="cd05506">
    <property type="entry name" value="Bromo_plant1"/>
    <property type="match status" value="1"/>
</dbReference>
<feature type="compositionally biased region" description="Low complexity" evidence="5">
    <location>
        <begin position="488"/>
        <end position="506"/>
    </location>
</feature>
<evidence type="ECO:0000313" key="9">
    <source>
        <dbReference type="Proteomes" id="UP000243459"/>
    </source>
</evidence>
<dbReference type="Gene3D" id="1.20.1270.220">
    <property type="match status" value="1"/>
</dbReference>
<dbReference type="OrthoDB" id="21449at2759"/>
<gene>
    <name evidence="8" type="ORF">A4U43_C05F17240</name>
</gene>
<keyword evidence="1" id="KW-0805">Transcription regulation</keyword>
<dbReference type="SMART" id="SM00297">
    <property type="entry name" value="BROMO"/>
    <property type="match status" value="1"/>
</dbReference>
<evidence type="ECO:0000259" key="7">
    <source>
        <dbReference type="PROSITE" id="PS51525"/>
    </source>
</evidence>
<evidence type="ECO:0000259" key="6">
    <source>
        <dbReference type="PROSITE" id="PS50014"/>
    </source>
</evidence>
<dbReference type="InterPro" id="IPR038336">
    <property type="entry name" value="NET_sf"/>
</dbReference>
<evidence type="ECO:0000256" key="1">
    <source>
        <dbReference type="ARBA" id="ARBA00023015"/>
    </source>
</evidence>